<evidence type="ECO:0000259" key="2">
    <source>
        <dbReference type="Pfam" id="PF13966"/>
    </source>
</evidence>
<protein>
    <recommendedName>
        <fullName evidence="2">Reverse transcriptase zinc-binding domain-containing protein</fullName>
    </recommendedName>
</protein>
<evidence type="ECO:0000313" key="4">
    <source>
        <dbReference type="Proteomes" id="UP000326396"/>
    </source>
</evidence>
<proteinExistence type="predicted"/>
<organism evidence="3 4">
    <name type="scientific">Mikania micrantha</name>
    <name type="common">bitter vine</name>
    <dbReference type="NCBI Taxonomy" id="192012"/>
    <lineage>
        <taxon>Eukaryota</taxon>
        <taxon>Viridiplantae</taxon>
        <taxon>Streptophyta</taxon>
        <taxon>Embryophyta</taxon>
        <taxon>Tracheophyta</taxon>
        <taxon>Spermatophyta</taxon>
        <taxon>Magnoliopsida</taxon>
        <taxon>eudicotyledons</taxon>
        <taxon>Gunneridae</taxon>
        <taxon>Pentapetalae</taxon>
        <taxon>asterids</taxon>
        <taxon>campanulids</taxon>
        <taxon>Asterales</taxon>
        <taxon>Asteraceae</taxon>
        <taxon>Asteroideae</taxon>
        <taxon>Heliantheae alliance</taxon>
        <taxon>Eupatorieae</taxon>
        <taxon>Mikania</taxon>
    </lineage>
</organism>
<feature type="compositionally biased region" description="Polar residues" evidence="1">
    <location>
        <begin position="18"/>
        <end position="30"/>
    </location>
</feature>
<dbReference type="InterPro" id="IPR026960">
    <property type="entry name" value="RVT-Znf"/>
</dbReference>
<comment type="caution">
    <text evidence="3">The sequence shown here is derived from an EMBL/GenBank/DDBJ whole genome shotgun (WGS) entry which is preliminary data.</text>
</comment>
<dbReference type="EMBL" id="SZYD01000001">
    <property type="protein sequence ID" value="KAD7479543.1"/>
    <property type="molecule type" value="Genomic_DNA"/>
</dbReference>
<dbReference type="OrthoDB" id="1712950at2759"/>
<dbReference type="Proteomes" id="UP000326396">
    <property type="component" value="Linkage Group LG1"/>
</dbReference>
<gene>
    <name evidence="3" type="ORF">E3N88_02679</name>
</gene>
<reference evidence="3 4" key="1">
    <citation type="submission" date="2019-05" db="EMBL/GenBank/DDBJ databases">
        <title>Mikania micrantha, genome provides insights into the molecular mechanism of rapid growth.</title>
        <authorList>
            <person name="Liu B."/>
        </authorList>
    </citation>
    <scope>NUCLEOTIDE SEQUENCE [LARGE SCALE GENOMIC DNA]</scope>
    <source>
        <strain evidence="3">NLD-2019</strain>
        <tissue evidence="3">Leaf</tissue>
    </source>
</reference>
<feature type="domain" description="Reverse transcriptase zinc-binding" evidence="2">
    <location>
        <begin position="57"/>
        <end position="116"/>
    </location>
</feature>
<name>A0A5N6Q4X1_9ASTR</name>
<dbReference type="Pfam" id="PF13966">
    <property type="entry name" value="zf-RVT"/>
    <property type="match status" value="1"/>
</dbReference>
<accession>A0A5N6Q4X1</accession>
<evidence type="ECO:0000256" key="1">
    <source>
        <dbReference type="SAM" id="MobiDB-lite"/>
    </source>
</evidence>
<evidence type="ECO:0000313" key="3">
    <source>
        <dbReference type="EMBL" id="KAD7479543.1"/>
    </source>
</evidence>
<sequence>MAQGLAKKPISGDPGTRRYTSPTVRYPSSASEEHTLTQSELDEFNNLSRLLLEVNITIPKKVNIVSWQVELDRQPTVSALSRRNINIGPRSCIFCGVTEETTGHLFTACQLVTYIWSHIETWCKLPPIFAFSSRDLMDLPNSLTVT</sequence>
<feature type="region of interest" description="Disordered" evidence="1">
    <location>
        <begin position="1"/>
        <end position="32"/>
    </location>
</feature>
<dbReference type="AlphaFoldDB" id="A0A5N6Q4X1"/>
<keyword evidence="4" id="KW-1185">Reference proteome</keyword>